<keyword evidence="1" id="KW-1133">Transmembrane helix</keyword>
<evidence type="ECO:0000313" key="3">
    <source>
        <dbReference type="WBParaSite" id="Pan_g6808.t1"/>
    </source>
</evidence>
<feature type="transmembrane region" description="Helical" evidence="1">
    <location>
        <begin position="554"/>
        <end position="575"/>
    </location>
</feature>
<keyword evidence="1" id="KW-0472">Membrane</keyword>
<name>A0A7E5A088_PANRE</name>
<evidence type="ECO:0000313" key="2">
    <source>
        <dbReference type="Proteomes" id="UP000492821"/>
    </source>
</evidence>
<feature type="transmembrane region" description="Helical" evidence="1">
    <location>
        <begin position="587"/>
        <end position="606"/>
    </location>
</feature>
<dbReference type="AlphaFoldDB" id="A0A7E5A088"/>
<feature type="transmembrane region" description="Helical" evidence="1">
    <location>
        <begin position="388"/>
        <end position="410"/>
    </location>
</feature>
<dbReference type="Proteomes" id="UP000492821">
    <property type="component" value="Unassembled WGS sequence"/>
</dbReference>
<keyword evidence="2" id="KW-1185">Reference proteome</keyword>
<feature type="transmembrane region" description="Helical" evidence="1">
    <location>
        <begin position="519"/>
        <end position="542"/>
    </location>
</feature>
<protein>
    <submittedName>
        <fullName evidence="3">SSD domain-containing protein</fullName>
    </submittedName>
</protein>
<feature type="transmembrane region" description="Helical" evidence="1">
    <location>
        <begin position="422"/>
        <end position="441"/>
    </location>
</feature>
<proteinExistence type="predicted"/>
<evidence type="ECO:0000256" key="1">
    <source>
        <dbReference type="SAM" id="Phobius"/>
    </source>
</evidence>
<feature type="transmembrane region" description="Helical" evidence="1">
    <location>
        <begin position="453"/>
        <end position="475"/>
    </location>
</feature>
<dbReference type="WBParaSite" id="Pan_g6808.t1">
    <property type="protein sequence ID" value="Pan_g6808.t1"/>
    <property type="gene ID" value="Pan_g6808"/>
</dbReference>
<sequence>MSYKDEPFYYGFDGFEHQTPLDDPNVLKEEADALEQPKLYENVRGVNRLRNPVVFLGRFDWILLIVIFAALSSGYVFLTANRPQAVSPHMLRDFSEERVVKFLHQLSKDGDLDVALFLDKLNLISSITESHYINVFELFIHNTLSCIGTDEECFKRSGNVAALIGPRDREPDNTILVGCEFTLEKNRFNETSPIPCAMLVDVLQALILSNSSFSNDIIFAFNLKGDGYTEDPFQFLMETYDVNAFIRLSGSNGQEVLLAGDRPELKSMFLDVATRRPSNVMLEHFYASQTKARSILSNVSESDKRFNLDVFYPPGKVSLLESFNHKGRLQSSGDNMFAFLKALSTLEHIHRYELSIFGFTINLHANYTAHGFYGLRLPAFAFTDIRDYAVIGFVSVVLLAGAAALFIFTALRRKLSPKKLTVYYFGTLGSIIALNIAIYLFNDLFNYIPCIDWTPSLIFVRNTAVHSVVTISLFLKLAEGIDPKLRIDYEHLYFTFGMYIPLLVLSIVMYLTLSYAWGYLLFIAIIPMTLNVVCMRQLLLGFGLTFSSPRSTMCIQIMSLIPATIFLADTVYTYYRALQYGCEQPYGQAAAIIGFFVAFLVSNLTWCSQNIICDWGANKYIPRRDCDWLKVENDDYSYTHEEMLQI</sequence>
<keyword evidence="1" id="KW-0812">Transmembrane</keyword>
<organism evidence="2 3">
    <name type="scientific">Panagrellus redivivus</name>
    <name type="common">Microworm</name>
    <dbReference type="NCBI Taxonomy" id="6233"/>
    <lineage>
        <taxon>Eukaryota</taxon>
        <taxon>Metazoa</taxon>
        <taxon>Ecdysozoa</taxon>
        <taxon>Nematoda</taxon>
        <taxon>Chromadorea</taxon>
        <taxon>Rhabditida</taxon>
        <taxon>Tylenchina</taxon>
        <taxon>Panagrolaimomorpha</taxon>
        <taxon>Panagrolaimoidea</taxon>
        <taxon>Panagrolaimidae</taxon>
        <taxon>Panagrellus</taxon>
    </lineage>
</organism>
<feature type="transmembrane region" description="Helical" evidence="1">
    <location>
        <begin position="496"/>
        <end position="513"/>
    </location>
</feature>
<accession>A0A7E5A088</accession>
<reference evidence="3" key="2">
    <citation type="submission" date="2020-10" db="UniProtKB">
        <authorList>
            <consortium name="WormBaseParasite"/>
        </authorList>
    </citation>
    <scope>IDENTIFICATION</scope>
</reference>
<reference evidence="2" key="1">
    <citation type="journal article" date="2013" name="Genetics">
        <title>The draft genome and transcriptome of Panagrellus redivivus are shaped by the harsh demands of a free-living lifestyle.</title>
        <authorList>
            <person name="Srinivasan J."/>
            <person name="Dillman A.R."/>
            <person name="Macchietto M.G."/>
            <person name="Heikkinen L."/>
            <person name="Lakso M."/>
            <person name="Fracchia K.M."/>
            <person name="Antoshechkin I."/>
            <person name="Mortazavi A."/>
            <person name="Wong G."/>
            <person name="Sternberg P.W."/>
        </authorList>
    </citation>
    <scope>NUCLEOTIDE SEQUENCE [LARGE SCALE GENOMIC DNA]</scope>
    <source>
        <strain evidence="2">MT8872</strain>
    </source>
</reference>
<feature type="transmembrane region" description="Helical" evidence="1">
    <location>
        <begin position="59"/>
        <end position="78"/>
    </location>
</feature>